<feature type="transmembrane region" description="Helical" evidence="1">
    <location>
        <begin position="133"/>
        <end position="152"/>
    </location>
</feature>
<sequence>MIGLLFLGAGLAWLAFSCYMAVLVAKDAAIRQPFLKFLLGGIVLSVMLVGPFLDHIIGMRQFKKLCDTQTGLHIFPGAANATQGKEYHLRASPVNGVIIAIEKSINEIIDVDTGEKIAEYNYFSTRGGGLVHWLRWVMAILVGLVVLAIKIAKSI</sequence>
<proteinExistence type="predicted"/>
<feature type="transmembrane region" description="Helical" evidence="1">
    <location>
        <begin position="35"/>
        <end position="53"/>
    </location>
</feature>
<dbReference type="RefSeq" id="WP_095550892.1">
    <property type="nucleotide sequence ID" value="NZ_CP154474.1"/>
</dbReference>
<protein>
    <submittedName>
        <fullName evidence="2">Uncharacterized protein</fullName>
    </submittedName>
</protein>
<keyword evidence="1" id="KW-1133">Transmembrane helix</keyword>
<dbReference type="AlphaFoldDB" id="A0A2A2B1W1"/>
<evidence type="ECO:0000313" key="2">
    <source>
        <dbReference type="EMBL" id="PAT44176.1"/>
    </source>
</evidence>
<evidence type="ECO:0000313" key="3">
    <source>
        <dbReference type="Proteomes" id="UP000218439"/>
    </source>
</evidence>
<dbReference type="EMBL" id="NSJE01000001">
    <property type="protein sequence ID" value="PAT44176.1"/>
    <property type="molecule type" value="Genomic_DNA"/>
</dbReference>
<keyword evidence="1" id="KW-0472">Membrane</keyword>
<dbReference type="Proteomes" id="UP000218439">
    <property type="component" value="Unassembled WGS sequence"/>
</dbReference>
<organism evidence="2 3">
    <name type="scientific">Vandammella animalimorsus</name>
    <dbReference type="NCBI Taxonomy" id="2029117"/>
    <lineage>
        <taxon>Bacteria</taxon>
        <taxon>Pseudomonadati</taxon>
        <taxon>Pseudomonadota</taxon>
        <taxon>Betaproteobacteria</taxon>
        <taxon>Burkholderiales</taxon>
        <taxon>Comamonadaceae</taxon>
        <taxon>Vandammella</taxon>
    </lineage>
</organism>
<reference evidence="2 3" key="1">
    <citation type="submission" date="2017-08" db="EMBL/GenBank/DDBJ databases">
        <title>WGS of Clinical strains of the CDC Group NO-1 linked to zoonotic infections in humans.</title>
        <authorList>
            <person name="Bernier A.-M."/>
            <person name="Bernard K."/>
        </authorList>
    </citation>
    <scope>NUCLEOTIDE SEQUENCE [LARGE SCALE GENOMIC DNA]</scope>
    <source>
        <strain evidence="2 3">NML120219</strain>
    </source>
</reference>
<comment type="caution">
    <text evidence="2">The sequence shown here is derived from an EMBL/GenBank/DDBJ whole genome shotgun (WGS) entry which is preliminary data.</text>
</comment>
<evidence type="ECO:0000256" key="1">
    <source>
        <dbReference type="SAM" id="Phobius"/>
    </source>
</evidence>
<gene>
    <name evidence="2" type="ORF">CK621_00940</name>
</gene>
<keyword evidence="1" id="KW-0812">Transmembrane</keyword>
<name>A0A2A2B1W1_9BURK</name>
<accession>A0A2A2B1W1</accession>